<organism evidence="1 2">
    <name type="scientific">Rahnella laticis</name>
    <dbReference type="NCBI Taxonomy" id="2787622"/>
    <lineage>
        <taxon>Bacteria</taxon>
        <taxon>Pseudomonadati</taxon>
        <taxon>Pseudomonadota</taxon>
        <taxon>Gammaproteobacteria</taxon>
        <taxon>Enterobacterales</taxon>
        <taxon>Yersiniaceae</taxon>
        <taxon>Rahnella</taxon>
    </lineage>
</organism>
<keyword evidence="1" id="KW-0418">Kinase</keyword>
<keyword evidence="1" id="KW-0808">Transferase</keyword>
<name>A0ABS0DYE6_9GAMM</name>
<dbReference type="RefSeq" id="WP_195812875.1">
    <property type="nucleotide sequence ID" value="NZ_JADOBI010000001.1"/>
</dbReference>
<protein>
    <submittedName>
        <fullName evidence="1">Nucleoside/nucleotide kinase family protein</fullName>
    </submittedName>
</protein>
<dbReference type="NCBIfam" id="NF006745">
    <property type="entry name" value="PRK09270.1-4"/>
    <property type="match status" value="1"/>
</dbReference>
<dbReference type="Gene3D" id="3.40.50.300">
    <property type="entry name" value="P-loop containing nucleotide triphosphate hydrolases"/>
    <property type="match status" value="1"/>
</dbReference>
<evidence type="ECO:0000313" key="2">
    <source>
        <dbReference type="Proteomes" id="UP000636811"/>
    </source>
</evidence>
<dbReference type="EMBL" id="JADOBI010000001">
    <property type="protein sequence ID" value="MBF7977878.1"/>
    <property type="molecule type" value="Genomic_DNA"/>
</dbReference>
<dbReference type="PANTHER" id="PTHR10285">
    <property type="entry name" value="URIDINE KINASE"/>
    <property type="match status" value="1"/>
</dbReference>
<keyword evidence="2" id="KW-1185">Reference proteome</keyword>
<reference evidence="1 2" key="1">
    <citation type="submission" date="2020-11" db="EMBL/GenBank/DDBJ databases">
        <title>Taxonomic investigation of Rahnella strains.</title>
        <authorList>
            <person name="Lee S.D."/>
        </authorList>
    </citation>
    <scope>NUCLEOTIDE SEQUENCE [LARGE SCALE GENOMIC DNA]</scope>
    <source>
        <strain evidence="1 2">SAP-17</strain>
    </source>
</reference>
<proteinExistence type="predicted"/>
<evidence type="ECO:0000313" key="1">
    <source>
        <dbReference type="EMBL" id="MBF7977878.1"/>
    </source>
</evidence>
<gene>
    <name evidence="1" type="ORF">IV433_00480</name>
</gene>
<dbReference type="SUPFAM" id="SSF52540">
    <property type="entry name" value="P-loop containing nucleoside triphosphate hydrolases"/>
    <property type="match status" value="1"/>
</dbReference>
<comment type="caution">
    <text evidence="1">The sequence shown here is derived from an EMBL/GenBank/DDBJ whole genome shotgun (WGS) entry which is preliminary data.</text>
</comment>
<sequence>MNITLNINSLAVDAYYHDDEIANVHLPLLKRLTDRSTIPLHERKIIFLSAPPGTGKSTLTAFWEYLSNNDPELPKIQTLPMDGFHHYNDWLVRNKLRPFKGMPETFNVDKLADNLALIRTAGGGWPQYDRQLHDPVENSIRVTAPVVIVEGNWLLADDDRWSVLGKYCDISVFIRASPKVLRDRLISRKCAGGLNSDEANAFYLRTDGPNVERVLKHSRPADITLTMTDNGGYHFSN</sequence>
<accession>A0ABS0DYE6</accession>
<dbReference type="InterPro" id="IPR027417">
    <property type="entry name" value="P-loop_NTPase"/>
</dbReference>
<dbReference type="Proteomes" id="UP000636811">
    <property type="component" value="Unassembled WGS sequence"/>
</dbReference>
<dbReference type="GO" id="GO:0016301">
    <property type="term" value="F:kinase activity"/>
    <property type="evidence" value="ECO:0007669"/>
    <property type="project" value="UniProtKB-KW"/>
</dbReference>